<evidence type="ECO:0000313" key="3">
    <source>
        <dbReference type="RefSeq" id="XP_031415988.1"/>
    </source>
</evidence>
<keyword evidence="2" id="KW-1185">Reference proteome</keyword>
<evidence type="ECO:0000256" key="1">
    <source>
        <dbReference type="SAM" id="SignalP"/>
    </source>
</evidence>
<feature type="signal peptide" evidence="1">
    <location>
        <begin position="1"/>
        <end position="19"/>
    </location>
</feature>
<proteinExistence type="predicted"/>
<dbReference type="PANTHER" id="PTHR38706:SF3">
    <property type="entry name" value="SI:CH211-198C19.1"/>
    <property type="match status" value="1"/>
</dbReference>
<reference evidence="3" key="1">
    <citation type="submission" date="2025-08" db="UniProtKB">
        <authorList>
            <consortium name="RefSeq"/>
        </authorList>
    </citation>
    <scope>IDENTIFICATION</scope>
</reference>
<name>A0A6P8EIZ4_CLUHA</name>
<feature type="chain" id="PRO_5028485375" evidence="1">
    <location>
        <begin position="20"/>
        <end position="465"/>
    </location>
</feature>
<dbReference type="Proteomes" id="UP000515152">
    <property type="component" value="Chromosome 22"/>
</dbReference>
<dbReference type="AlphaFoldDB" id="A0A6P8EIZ4"/>
<evidence type="ECO:0000313" key="2">
    <source>
        <dbReference type="Proteomes" id="UP000515152"/>
    </source>
</evidence>
<gene>
    <name evidence="3" type="primary">LOC116218431</name>
</gene>
<accession>A0A6P8EIZ4</accession>
<dbReference type="OrthoDB" id="8446997at2759"/>
<dbReference type="GeneID" id="116218431"/>
<sequence length="465" mass="53424">MDWKRSLCCLLFLLPLIFTLEIQTINSINELEESDFGKSFPQHGLLLLYWFNSLIDMDPNDIIRFKDRSYDPVTDYPFQQAENSGNLPHIIPNGQRAYYSIGDFEDGSVSYLPFYVTQDFYNAKNHEGRNLDRLIIVIDKWYTPVRVDQVYVTEKSECNAPNVTYNNFTATYKVGAQLLRQITTLTNPLDCQSTFLKEIFPHLGFSLTLAENMFGQLGLPLFLALSGYDLESRYNITAQTWSCPTLWLAGGRKSLCDTSKQELAIKTSQDGHAVISWHGLPSSVLKVHTTVALFQTSDRSGPLVEQRIDGQASGNLETTVPLNPGLQVHLIKQDVNDATIWQGPEFNDGNRQIPVQVGNASASLLMFTRKGYAAARLYIKKTFTTWKDDFYYSWVGFYSSPEESNENYLSRQWQWVSHFRKHKLLSLFRYDTYEYVSGTAMTPEIQIRFFLSEFEEVARTRGWNM</sequence>
<protein>
    <submittedName>
        <fullName evidence="3">Uncharacterized protein LOC116218431</fullName>
    </submittedName>
</protein>
<dbReference type="RefSeq" id="XP_031415988.1">
    <property type="nucleotide sequence ID" value="XM_031560128.2"/>
</dbReference>
<dbReference type="PANTHER" id="PTHR38706">
    <property type="entry name" value="SI:CH211-198C19.1-RELATED"/>
    <property type="match status" value="1"/>
</dbReference>
<organism evidence="2 3">
    <name type="scientific">Clupea harengus</name>
    <name type="common">Atlantic herring</name>
    <dbReference type="NCBI Taxonomy" id="7950"/>
    <lineage>
        <taxon>Eukaryota</taxon>
        <taxon>Metazoa</taxon>
        <taxon>Chordata</taxon>
        <taxon>Craniata</taxon>
        <taxon>Vertebrata</taxon>
        <taxon>Euteleostomi</taxon>
        <taxon>Actinopterygii</taxon>
        <taxon>Neopterygii</taxon>
        <taxon>Teleostei</taxon>
        <taxon>Clupei</taxon>
        <taxon>Clupeiformes</taxon>
        <taxon>Clupeoidei</taxon>
        <taxon>Clupeidae</taxon>
        <taxon>Clupea</taxon>
    </lineage>
</organism>
<dbReference type="KEGG" id="char:116218431"/>
<keyword evidence="1" id="KW-0732">Signal</keyword>